<dbReference type="InterPro" id="IPR006037">
    <property type="entry name" value="RCK_C"/>
</dbReference>
<dbReference type="RefSeq" id="WP_183665509.1">
    <property type="nucleotide sequence ID" value="NZ_BAAARH010000002.1"/>
</dbReference>
<dbReference type="PANTHER" id="PTHR30445:SF8">
    <property type="entry name" value="K(+)_H(+) ANTIPORTER SUBUNIT KHTT"/>
    <property type="match status" value="1"/>
</dbReference>
<dbReference type="PANTHER" id="PTHR30445">
    <property type="entry name" value="K(+)_H(+) ANTIPORTER SUBUNIT KHTT"/>
    <property type="match status" value="1"/>
</dbReference>
<accession>A0A7W8TUY8</accession>
<dbReference type="PIRSF" id="PIRSF005028">
    <property type="entry name" value="KhtT"/>
    <property type="match status" value="1"/>
</dbReference>
<evidence type="ECO:0000259" key="1">
    <source>
        <dbReference type="PROSITE" id="PS51202"/>
    </source>
</evidence>
<dbReference type="GO" id="GO:0008324">
    <property type="term" value="F:monoatomic cation transmembrane transporter activity"/>
    <property type="evidence" value="ECO:0007669"/>
    <property type="project" value="InterPro"/>
</dbReference>
<dbReference type="GO" id="GO:0006813">
    <property type="term" value="P:potassium ion transport"/>
    <property type="evidence" value="ECO:0007669"/>
    <property type="project" value="InterPro"/>
</dbReference>
<dbReference type="Pfam" id="PF25991">
    <property type="entry name" value="KhtT_N"/>
    <property type="match status" value="1"/>
</dbReference>
<sequence length="160" mass="16841">MNVEETRLPGIGTRREITVANGRRVGVIQFRDGEMNLLVSQQEDPDCSLAEIPLTTEEAAALGSMLGAPQLVQHLSNQQGGLAGLSTEQIVLPRESPYASQDLGATRLRTRTGVSIVALVRGTNVIPSPGPETDLLAGDVVVVVGTPRGIKSAAQILHEG</sequence>
<dbReference type="PROSITE" id="PS51202">
    <property type="entry name" value="RCK_C"/>
    <property type="match status" value="1"/>
</dbReference>
<evidence type="ECO:0000313" key="3">
    <source>
        <dbReference type="Proteomes" id="UP000580797"/>
    </source>
</evidence>
<evidence type="ECO:0000313" key="2">
    <source>
        <dbReference type="EMBL" id="MBB5513263.1"/>
    </source>
</evidence>
<gene>
    <name evidence="2" type="ORF">HD598_001950</name>
</gene>
<organism evidence="2 3">
    <name type="scientific">Neomicrococcus aestuarii</name>
    <dbReference type="NCBI Taxonomy" id="556325"/>
    <lineage>
        <taxon>Bacteria</taxon>
        <taxon>Bacillati</taxon>
        <taxon>Actinomycetota</taxon>
        <taxon>Actinomycetes</taxon>
        <taxon>Micrococcales</taxon>
        <taxon>Micrococcaceae</taxon>
        <taxon>Neomicrococcus</taxon>
    </lineage>
</organism>
<proteinExistence type="predicted"/>
<dbReference type="InterPro" id="IPR036721">
    <property type="entry name" value="RCK_C_sf"/>
</dbReference>
<dbReference type="SUPFAM" id="SSF116726">
    <property type="entry name" value="TrkA C-terminal domain-like"/>
    <property type="match status" value="1"/>
</dbReference>
<name>A0A7W8TUY8_9MICC</name>
<dbReference type="EMBL" id="JACHDR010000001">
    <property type="protein sequence ID" value="MBB5513263.1"/>
    <property type="molecule type" value="Genomic_DNA"/>
</dbReference>
<dbReference type="InterPro" id="IPR026278">
    <property type="entry name" value="KhtT"/>
</dbReference>
<feature type="domain" description="RCK C-terminal" evidence="1">
    <location>
        <begin position="75"/>
        <end position="159"/>
    </location>
</feature>
<dbReference type="Pfam" id="PF02080">
    <property type="entry name" value="TrkA_C"/>
    <property type="match status" value="1"/>
</dbReference>
<reference evidence="2 3" key="1">
    <citation type="submission" date="2020-08" db="EMBL/GenBank/DDBJ databases">
        <title>Sequencing the genomes of 1000 actinobacteria strains.</title>
        <authorList>
            <person name="Klenk H.-P."/>
        </authorList>
    </citation>
    <scope>NUCLEOTIDE SEQUENCE [LARGE SCALE GENOMIC DNA]</scope>
    <source>
        <strain evidence="2 3">DSM 105783</strain>
    </source>
</reference>
<dbReference type="AlphaFoldDB" id="A0A7W8TUY8"/>
<protein>
    <submittedName>
        <fullName evidence="2">TrkA domain protein</fullName>
    </submittedName>
</protein>
<dbReference type="InterPro" id="IPR050144">
    <property type="entry name" value="AAE_transporter"/>
</dbReference>
<dbReference type="Gene3D" id="3.30.70.1450">
    <property type="entry name" value="Regulator of K+ conductance, C-terminal domain"/>
    <property type="match status" value="1"/>
</dbReference>
<comment type="caution">
    <text evidence="2">The sequence shown here is derived from an EMBL/GenBank/DDBJ whole genome shotgun (WGS) entry which is preliminary data.</text>
</comment>
<dbReference type="Proteomes" id="UP000580797">
    <property type="component" value="Unassembled WGS sequence"/>
</dbReference>
<dbReference type="InterPro" id="IPR058776">
    <property type="entry name" value="KhtT-like_N"/>
</dbReference>